<feature type="compositionally biased region" description="Basic residues" evidence="1">
    <location>
        <begin position="167"/>
        <end position="189"/>
    </location>
</feature>
<evidence type="ECO:0000313" key="2">
    <source>
        <dbReference type="EMBL" id="CAG9331159.1"/>
    </source>
</evidence>
<gene>
    <name evidence="2" type="ORF">BSTOLATCC_MIC53237</name>
</gene>
<feature type="region of interest" description="Disordered" evidence="1">
    <location>
        <begin position="1"/>
        <end position="206"/>
    </location>
</feature>
<feature type="compositionally biased region" description="Basic residues" evidence="1">
    <location>
        <begin position="1"/>
        <end position="15"/>
    </location>
</feature>
<evidence type="ECO:0000256" key="1">
    <source>
        <dbReference type="SAM" id="MobiDB-lite"/>
    </source>
</evidence>
<feature type="compositionally biased region" description="Basic and acidic residues" evidence="1">
    <location>
        <begin position="190"/>
        <end position="206"/>
    </location>
</feature>
<proteinExistence type="predicted"/>
<sequence>MEESKHRKRLKKLKPNKPSSPSFIEDFIPKKSGASLSKDNNPKPLISSETKPVFEDDSSLDDFITDKVEYDRYGPPVSSSESAHSTDEEGGARKIHKRKSSSSSEESASDTSSLAESNEFIQEDLDLNEENKEPKKILVGKQALEEKRARGLIPNAPKKDKLENREKKHKKHDKHDRKSSKNHDKHKSKKYEEIVERKKKNKSPDNSKKYIQFKEFTTREEREKAEIVTKILARWWYIAEDWPPAGYDYSLALKQNNLRLVNKENWSVEPIEVDGLEKVKEVPGFQGLFMNHLGKVHDLRPAEICPCFNFYFKKSKKELLSLLLEALEKQLEVLNQQPKPDVQVQKDLRKEIEYYHKYSN</sequence>
<feature type="compositionally biased region" description="Basic and acidic residues" evidence="1">
    <location>
        <begin position="157"/>
        <end position="166"/>
    </location>
</feature>
<keyword evidence="3" id="KW-1185">Reference proteome</keyword>
<evidence type="ECO:0000313" key="3">
    <source>
        <dbReference type="Proteomes" id="UP001162131"/>
    </source>
</evidence>
<dbReference type="AlphaFoldDB" id="A0AAU9JYU7"/>
<name>A0AAU9JYU7_9CILI</name>
<dbReference type="Proteomes" id="UP001162131">
    <property type="component" value="Unassembled WGS sequence"/>
</dbReference>
<organism evidence="2 3">
    <name type="scientific">Blepharisma stoltei</name>
    <dbReference type="NCBI Taxonomy" id="1481888"/>
    <lineage>
        <taxon>Eukaryota</taxon>
        <taxon>Sar</taxon>
        <taxon>Alveolata</taxon>
        <taxon>Ciliophora</taxon>
        <taxon>Postciliodesmatophora</taxon>
        <taxon>Heterotrichea</taxon>
        <taxon>Heterotrichida</taxon>
        <taxon>Blepharismidae</taxon>
        <taxon>Blepharisma</taxon>
    </lineage>
</organism>
<protein>
    <submittedName>
        <fullName evidence="2">Uncharacterized protein</fullName>
    </submittedName>
</protein>
<dbReference type="EMBL" id="CAJZBQ010000053">
    <property type="protein sequence ID" value="CAG9331159.1"/>
    <property type="molecule type" value="Genomic_DNA"/>
</dbReference>
<feature type="compositionally biased region" description="Low complexity" evidence="1">
    <location>
        <begin position="101"/>
        <end position="117"/>
    </location>
</feature>
<reference evidence="2" key="1">
    <citation type="submission" date="2021-09" db="EMBL/GenBank/DDBJ databases">
        <authorList>
            <consortium name="AG Swart"/>
            <person name="Singh M."/>
            <person name="Singh A."/>
            <person name="Seah K."/>
            <person name="Emmerich C."/>
        </authorList>
    </citation>
    <scope>NUCLEOTIDE SEQUENCE</scope>
    <source>
        <strain evidence="2">ATCC30299</strain>
    </source>
</reference>
<accession>A0AAU9JYU7</accession>
<comment type="caution">
    <text evidence="2">The sequence shown here is derived from an EMBL/GenBank/DDBJ whole genome shotgun (WGS) entry which is preliminary data.</text>
</comment>